<gene>
    <name evidence="2" type="ORF">ALC56_06207</name>
</gene>
<keyword evidence="3" id="KW-1185">Reference proteome</keyword>
<reference evidence="2 3" key="1">
    <citation type="submission" date="2016-03" db="EMBL/GenBank/DDBJ databases">
        <title>Trachymyrmex septentrionalis WGS genome.</title>
        <authorList>
            <person name="Nygaard S."/>
            <person name="Hu H."/>
            <person name="Boomsma J."/>
            <person name="Zhang G."/>
        </authorList>
    </citation>
    <scope>NUCLEOTIDE SEQUENCE [LARGE SCALE GENOMIC DNA]</scope>
    <source>
        <strain evidence="2">Tsep2-gDNA-1</strain>
        <tissue evidence="2">Whole body</tissue>
    </source>
</reference>
<dbReference type="AlphaFoldDB" id="A0A151JXB4"/>
<evidence type="ECO:0000313" key="3">
    <source>
        <dbReference type="Proteomes" id="UP000078541"/>
    </source>
</evidence>
<dbReference type="InterPro" id="IPR052055">
    <property type="entry name" value="Hepadnavirus_pol/RT"/>
</dbReference>
<dbReference type="PANTHER" id="PTHR33050:SF7">
    <property type="entry name" value="RIBONUCLEASE H"/>
    <property type="match status" value="1"/>
</dbReference>
<dbReference type="Proteomes" id="UP000078541">
    <property type="component" value="Unassembled WGS sequence"/>
</dbReference>
<evidence type="ECO:0000313" key="2">
    <source>
        <dbReference type="EMBL" id="KYN39388.1"/>
    </source>
</evidence>
<dbReference type="EMBL" id="KQ981607">
    <property type="protein sequence ID" value="KYN39388.1"/>
    <property type="molecule type" value="Genomic_DNA"/>
</dbReference>
<evidence type="ECO:0000256" key="1">
    <source>
        <dbReference type="SAM" id="Phobius"/>
    </source>
</evidence>
<keyword evidence="1" id="KW-1133">Transmembrane helix</keyword>
<keyword evidence="1" id="KW-0812">Transmembrane</keyword>
<feature type="transmembrane region" description="Helical" evidence="1">
    <location>
        <begin position="12"/>
        <end position="33"/>
    </location>
</feature>
<keyword evidence="1" id="KW-0472">Membrane</keyword>
<sequence length="217" mass="24931">MVTKESCSTRTFASFIGSLVSVCLAVQYDLLYIKSFEREKFLTLSKNNDDRIRSRYFVREIFTDASLNGWGASWTESHGWWSTSERSLHINTLKNSLIFWLSQRKNLYNCRCRIQNIPDTEWSLSHKAFREVIETFGPFKIDLFASLNNSKCKSYVSWFPDPGAIAVNAFTLSWKGLHFYAFSLSLFILLPRVLRKIMDGKATGTVVVAFSSLSISQ</sequence>
<dbReference type="STRING" id="34720.A0A151JXB4"/>
<name>A0A151JXB4_9HYME</name>
<dbReference type="PANTHER" id="PTHR33050">
    <property type="entry name" value="REVERSE TRANSCRIPTASE DOMAIN-CONTAINING PROTEIN"/>
    <property type="match status" value="1"/>
</dbReference>
<organism evidence="2 3">
    <name type="scientific">Trachymyrmex septentrionalis</name>
    <dbReference type="NCBI Taxonomy" id="34720"/>
    <lineage>
        <taxon>Eukaryota</taxon>
        <taxon>Metazoa</taxon>
        <taxon>Ecdysozoa</taxon>
        <taxon>Arthropoda</taxon>
        <taxon>Hexapoda</taxon>
        <taxon>Insecta</taxon>
        <taxon>Pterygota</taxon>
        <taxon>Neoptera</taxon>
        <taxon>Endopterygota</taxon>
        <taxon>Hymenoptera</taxon>
        <taxon>Apocrita</taxon>
        <taxon>Aculeata</taxon>
        <taxon>Formicoidea</taxon>
        <taxon>Formicidae</taxon>
        <taxon>Myrmicinae</taxon>
        <taxon>Trachymyrmex</taxon>
    </lineage>
</organism>
<proteinExistence type="predicted"/>
<protein>
    <submittedName>
        <fullName evidence="2">Uncharacterized protein</fullName>
    </submittedName>
</protein>
<accession>A0A151JXB4</accession>